<dbReference type="Proteomes" id="UP000836387">
    <property type="component" value="Unassembled WGS sequence"/>
</dbReference>
<accession>A0ACA9UUN9</accession>
<proteinExistence type="predicted"/>
<evidence type="ECO:0000313" key="1">
    <source>
        <dbReference type="EMBL" id="CAG9956775.1"/>
    </source>
</evidence>
<name>A0ACA9UUN9_BIOOC</name>
<organism evidence="1 2">
    <name type="scientific">Clonostachys rosea f. rosea IK726</name>
    <dbReference type="NCBI Taxonomy" id="1349383"/>
    <lineage>
        <taxon>Eukaryota</taxon>
        <taxon>Fungi</taxon>
        <taxon>Dikarya</taxon>
        <taxon>Ascomycota</taxon>
        <taxon>Pezizomycotina</taxon>
        <taxon>Sordariomycetes</taxon>
        <taxon>Hypocreomycetidae</taxon>
        <taxon>Hypocreales</taxon>
        <taxon>Bionectriaceae</taxon>
        <taxon>Clonostachys</taxon>
    </lineage>
</organism>
<dbReference type="EMBL" id="CADEHS020000645">
    <property type="protein sequence ID" value="CAG9956775.1"/>
    <property type="molecule type" value="Genomic_DNA"/>
</dbReference>
<evidence type="ECO:0000313" key="2">
    <source>
        <dbReference type="Proteomes" id="UP000836387"/>
    </source>
</evidence>
<protein>
    <submittedName>
        <fullName evidence="1">Uncharacterized protein</fullName>
    </submittedName>
</protein>
<reference evidence="1" key="2">
    <citation type="submission" date="2021-10" db="EMBL/GenBank/DDBJ databases">
        <authorList>
            <person name="Piombo E."/>
        </authorList>
    </citation>
    <scope>NUCLEOTIDE SEQUENCE</scope>
</reference>
<comment type="caution">
    <text evidence="1">The sequence shown here is derived from an EMBL/GenBank/DDBJ whole genome shotgun (WGS) entry which is preliminary data.</text>
</comment>
<reference evidence="1" key="1">
    <citation type="submission" date="2020-04" db="EMBL/GenBank/DDBJ databases">
        <authorList>
            <person name="Broberg M."/>
        </authorList>
    </citation>
    <scope>NUCLEOTIDE SEQUENCE</scope>
</reference>
<keyword evidence="2" id="KW-1185">Reference proteome</keyword>
<gene>
    <name evidence="1" type="ORF">CRV2_00008687</name>
</gene>
<sequence length="250" mass="27854">MTPEKNSYFGCDSHTGCDIGYRATFRWPNSGLWWLDSYQEIVVLLLNEGADINTQGGYYSNTLQATLFRGYQEIIVLLLNKGADINIYSSYYSNTLQATLFRGYQEIIVLLLNKGADINIQGSDYTALSEDYQEIVVLLLNKGPDINTQGSYYILLLNEGADMNTQGGYYKIVVLLLNKGANVNVQGGRYSNALQVALFRGYQEIVALLQNNSVIILSNRPGSRALSNPVKKLRLPDPKPADYPAPEDIN</sequence>